<evidence type="ECO:0000313" key="3">
    <source>
        <dbReference type="Proteomes" id="UP001153709"/>
    </source>
</evidence>
<dbReference type="EMBL" id="OU898284">
    <property type="protein sequence ID" value="CAG9840681.1"/>
    <property type="molecule type" value="Genomic_DNA"/>
</dbReference>
<dbReference type="AlphaFoldDB" id="A0A9N9XKW7"/>
<name>A0A9N9XKW7_DIABA</name>
<protein>
    <submittedName>
        <fullName evidence="2">Uncharacterized protein</fullName>
    </submittedName>
</protein>
<organism evidence="2 3">
    <name type="scientific">Diabrotica balteata</name>
    <name type="common">Banded cucumber beetle</name>
    <dbReference type="NCBI Taxonomy" id="107213"/>
    <lineage>
        <taxon>Eukaryota</taxon>
        <taxon>Metazoa</taxon>
        <taxon>Ecdysozoa</taxon>
        <taxon>Arthropoda</taxon>
        <taxon>Hexapoda</taxon>
        <taxon>Insecta</taxon>
        <taxon>Pterygota</taxon>
        <taxon>Neoptera</taxon>
        <taxon>Endopterygota</taxon>
        <taxon>Coleoptera</taxon>
        <taxon>Polyphaga</taxon>
        <taxon>Cucujiformia</taxon>
        <taxon>Chrysomeloidea</taxon>
        <taxon>Chrysomelidae</taxon>
        <taxon>Galerucinae</taxon>
        <taxon>Diabroticina</taxon>
        <taxon>Diabroticites</taxon>
        <taxon>Diabrotica</taxon>
    </lineage>
</organism>
<reference evidence="2" key="1">
    <citation type="submission" date="2022-01" db="EMBL/GenBank/DDBJ databases">
        <authorList>
            <person name="King R."/>
        </authorList>
    </citation>
    <scope>NUCLEOTIDE SEQUENCE</scope>
</reference>
<evidence type="ECO:0000256" key="1">
    <source>
        <dbReference type="SAM" id="MobiDB-lite"/>
    </source>
</evidence>
<feature type="region of interest" description="Disordered" evidence="1">
    <location>
        <begin position="40"/>
        <end position="62"/>
    </location>
</feature>
<sequence length="503" mass="57205">MDSFSRGKKLALMGLSKQYSWQTVNEFEDPYHNSDDEYKDPEDMTQTCISGNSQASSSTWGDDIQSVSKDKCIGSILTSLTKEKQCTACKKPKKVCCCKVGFKLLEDKIPSADSPNIEEKELVLETIGTEPTPSSSQSPRKIGTPGTTIPELQSSEYYALAGQKLHQNILDNNISEEEVAFMLVTLNEEEQTEYTVKCITSHQKEREQFLRHLYLRHRDRELEIVIDPKEKMLVSRESLEEFLDLSQHSIRLSEETLPSHYITTTSLSKTTPPEDAELENLLDPQNIEKQKSPISYVPEDLLRNIKTLLDEHATQQLVAISSIACDVEYYIHSAYCHYSSSNAQTTPSIPPQDEDESTMKRLMNVIPTDCVKKITEQDLTLLWNSLKNDELFRIICTNQFGKMGKLIAIKLKTFCETDGALEFYGNLPHKLTRKAKKNPNVLHTVIETESEKDEEKEKEQRNVINNRTSKNKKTAVIKKIEIVSKRKKAAIKKVKTGDKGKNK</sequence>
<evidence type="ECO:0000313" key="2">
    <source>
        <dbReference type="EMBL" id="CAG9840681.1"/>
    </source>
</evidence>
<gene>
    <name evidence="2" type="ORF">DIABBA_LOCUS13305</name>
</gene>
<feature type="region of interest" description="Disordered" evidence="1">
    <location>
        <begin position="449"/>
        <end position="472"/>
    </location>
</feature>
<proteinExistence type="predicted"/>
<dbReference type="Proteomes" id="UP001153709">
    <property type="component" value="Chromosome 9"/>
</dbReference>
<feature type="compositionally biased region" description="Polar residues" evidence="1">
    <location>
        <begin position="44"/>
        <end position="60"/>
    </location>
</feature>
<keyword evidence="3" id="KW-1185">Reference proteome</keyword>
<accession>A0A9N9XKW7</accession>